<name>A0A914W0K3_9BILA</name>
<dbReference type="Pfam" id="PF06544">
    <property type="entry name" value="Prp3_C"/>
    <property type="match status" value="1"/>
</dbReference>
<dbReference type="InterPro" id="IPR016135">
    <property type="entry name" value="UBQ-conjugating_enzyme/RWD"/>
</dbReference>
<reference evidence="4" key="1">
    <citation type="submission" date="2022-11" db="UniProtKB">
        <authorList>
            <consortium name="WormBaseParasite"/>
        </authorList>
    </citation>
    <scope>IDENTIFICATION</scope>
</reference>
<proteinExistence type="predicted"/>
<evidence type="ECO:0000259" key="2">
    <source>
        <dbReference type="Pfam" id="PF06544"/>
    </source>
</evidence>
<evidence type="ECO:0000313" key="4">
    <source>
        <dbReference type="WBParaSite" id="PSAMB.scaffold28size108976.g598.t1"/>
    </source>
</evidence>
<dbReference type="PIRSF" id="PIRSF038021">
    <property type="entry name" value="UCP038021_RWDD2"/>
    <property type="match status" value="1"/>
</dbReference>
<organism evidence="3 4">
    <name type="scientific">Plectus sambesii</name>
    <dbReference type="NCBI Taxonomy" id="2011161"/>
    <lineage>
        <taxon>Eukaryota</taxon>
        <taxon>Metazoa</taxon>
        <taxon>Ecdysozoa</taxon>
        <taxon>Nematoda</taxon>
        <taxon>Chromadorea</taxon>
        <taxon>Plectida</taxon>
        <taxon>Plectina</taxon>
        <taxon>Plectoidea</taxon>
        <taxon>Plectidae</taxon>
        <taxon>Plectus</taxon>
    </lineage>
</organism>
<protein>
    <submittedName>
        <fullName evidence="4">RWD domain-containing protein</fullName>
    </submittedName>
</protein>
<dbReference type="WBParaSite" id="PSAMB.scaffold28size108976.g598.t1">
    <property type="protein sequence ID" value="PSAMB.scaffold28size108976.g598.t1"/>
    <property type="gene ID" value="PSAMB.scaffold28size108976.g598"/>
</dbReference>
<evidence type="ECO:0000313" key="3">
    <source>
        <dbReference type="Proteomes" id="UP000887566"/>
    </source>
</evidence>
<dbReference type="AlphaFoldDB" id="A0A914W0K3"/>
<sequence length="292" mass="33408">MAEESIRVQLDEYELLSAMYDESELHQASGDMGVNVAEMRAMISSAGCLPAGYLDEEFEGIEFFLKLASPPVTMEVAFNLPPSYPSNQRPNVFVRSEQLDLTKFNQSLRRYIDSLEYNAPIVMDIIQWIKDNCDGFIRDAAVSHDDEEETMSSKMSLGRFWIHSHHLYSSTKRRNLISLAGNLSLNGFSMPGKPGVIVAEGYLDNCQAFWDTVRNWNWKKIALRESEVAEEGTELYKDFLRLDKFSEIAFSSQSRQGNGREYHMDMGMFRKFLADKRLEHGFTALFGLEAKE</sequence>
<dbReference type="PANTHER" id="PTHR15955:SF8">
    <property type="entry name" value="RWD DOMAIN-CONTAINING PROTEIN 2B-RELATED"/>
    <property type="match status" value="1"/>
</dbReference>
<dbReference type="CDD" id="cd24163">
    <property type="entry name" value="RWDD2_C"/>
    <property type="match status" value="1"/>
</dbReference>
<dbReference type="Gene3D" id="3.10.110.10">
    <property type="entry name" value="Ubiquitin Conjugating Enzyme"/>
    <property type="match status" value="1"/>
</dbReference>
<feature type="domain" description="Small nuclear ribonucleoprotein Prp3 C-terminal" evidence="2">
    <location>
        <begin position="161"/>
        <end position="282"/>
    </location>
</feature>
<dbReference type="InterPro" id="IPR006575">
    <property type="entry name" value="RWD_dom"/>
</dbReference>
<accession>A0A914W0K3</accession>
<dbReference type="PANTHER" id="PTHR15955">
    <property type="entry name" value="RWD DOMAIN CONTAINING PROTEIN 2"/>
    <property type="match status" value="1"/>
</dbReference>
<dbReference type="InterPro" id="IPR010541">
    <property type="entry name" value="Prp3_C"/>
</dbReference>
<dbReference type="Pfam" id="PF05773">
    <property type="entry name" value="RWD"/>
    <property type="match status" value="1"/>
</dbReference>
<feature type="domain" description="RWD" evidence="1">
    <location>
        <begin position="9"/>
        <end position="132"/>
    </location>
</feature>
<dbReference type="Proteomes" id="UP000887566">
    <property type="component" value="Unplaced"/>
</dbReference>
<evidence type="ECO:0000259" key="1">
    <source>
        <dbReference type="Pfam" id="PF05773"/>
    </source>
</evidence>
<dbReference type="SUPFAM" id="SSF54495">
    <property type="entry name" value="UBC-like"/>
    <property type="match status" value="1"/>
</dbReference>
<dbReference type="InterPro" id="IPR059181">
    <property type="entry name" value="RWDD2A-B_C"/>
</dbReference>
<dbReference type="InterPro" id="IPR017359">
    <property type="entry name" value="Phi-like"/>
</dbReference>
<keyword evidence="3" id="KW-1185">Reference proteome</keyword>